<dbReference type="InParanoid" id="A2DVX7"/>
<dbReference type="SUPFAM" id="SSF140860">
    <property type="entry name" value="Pseudo ankyrin repeat-like"/>
    <property type="match status" value="1"/>
</dbReference>
<gene>
    <name evidence="3" type="ORF">TVAG_252350</name>
</gene>
<feature type="repeat" description="ANK" evidence="1">
    <location>
        <begin position="376"/>
        <end position="425"/>
    </location>
</feature>
<dbReference type="InterPro" id="IPR002110">
    <property type="entry name" value="Ankyrin_rpt"/>
</dbReference>
<dbReference type="EMBL" id="DS113256">
    <property type="protein sequence ID" value="EAY15422.1"/>
    <property type="molecule type" value="Genomic_DNA"/>
</dbReference>
<evidence type="ECO:0000259" key="2">
    <source>
        <dbReference type="Pfam" id="PF11929"/>
    </source>
</evidence>
<dbReference type="SMART" id="SM00248">
    <property type="entry name" value="ANK"/>
    <property type="match status" value="8"/>
</dbReference>
<dbReference type="SMR" id="A2DVX7"/>
<dbReference type="SUPFAM" id="SSF48403">
    <property type="entry name" value="Ankyrin repeat"/>
    <property type="match status" value="1"/>
</dbReference>
<proteinExistence type="predicted"/>
<sequence>MFKEYGIPCNEEVIEECKDLTMDVYEKNTISRAIMENDLQTFIKFTELEDFDVNQQLRSIFYYLPMTLLELCCYHGSVDCFKLLLSKFHLEFKFKCLGYSFLSGKPEIINECLKYSLPNDKFVYDHCMRCAIVSHNIDFVSFLMNEYNIHVNLYECPIFNNIQAFLVYLDQTKNIDECFVESPAFDCLPLCEYFLSKGADINAKNILGDTCLFTAAMYGGAQRIEFLISHGADINARDDEQNTPLFKAAVSNNKEAVECLLAHGADVNTINSFGENPLLYSFKSNNKELAAEIAEIFISNGIDFNLKNEEGMTAFHDAAALSHKNTLELLMSHGVDISSKSSDGKTAFHYATITNARDSYEFLVSCGIDVNAKDNDGNTPIHCATLENHGMFLLVTSFLSDKSSKIQKTFKYLISHGADINAKNNQGKTALQLARDQNNTFMENILKSLGAE</sequence>
<dbReference type="PANTHER" id="PTHR24182">
    <property type="entry name" value="ANKYRIN REPEAT AND SOCS BOX CONTAINING 4"/>
    <property type="match status" value="1"/>
</dbReference>
<dbReference type="VEuPathDB" id="TrichDB:TVAG_252350"/>
<organism evidence="3 4">
    <name type="scientific">Trichomonas vaginalis (strain ATCC PRA-98 / G3)</name>
    <dbReference type="NCBI Taxonomy" id="412133"/>
    <lineage>
        <taxon>Eukaryota</taxon>
        <taxon>Metamonada</taxon>
        <taxon>Parabasalia</taxon>
        <taxon>Trichomonadida</taxon>
        <taxon>Trichomonadidae</taxon>
        <taxon>Trichomonas</taxon>
    </lineage>
</organism>
<dbReference type="Gene3D" id="1.25.40.20">
    <property type="entry name" value="Ankyrin repeat-containing domain"/>
    <property type="match status" value="2"/>
</dbReference>
<feature type="repeat" description="ANK" evidence="1">
    <location>
        <begin position="240"/>
        <end position="272"/>
    </location>
</feature>
<name>A2DVX7_TRIV3</name>
<keyword evidence="4" id="KW-1185">Reference proteome</keyword>
<dbReference type="eggNOG" id="KOG0504">
    <property type="taxonomic scope" value="Eukaryota"/>
</dbReference>
<dbReference type="OrthoDB" id="5086500at2759"/>
<dbReference type="Pfam" id="PF00023">
    <property type="entry name" value="Ank"/>
    <property type="match status" value="1"/>
</dbReference>
<dbReference type="VEuPathDB" id="TrichDB:TVAGG3_0846020"/>
<dbReference type="InterPro" id="IPR020683">
    <property type="entry name" value="DUF3447"/>
</dbReference>
<feature type="repeat" description="ANK" evidence="1">
    <location>
        <begin position="273"/>
        <end position="309"/>
    </location>
</feature>
<protein>
    <submittedName>
        <fullName evidence="3">Ankyrin repeat protein, putative</fullName>
    </submittedName>
</protein>
<dbReference type="Pfam" id="PF11929">
    <property type="entry name" value="DUF3447"/>
    <property type="match status" value="1"/>
</dbReference>
<dbReference type="STRING" id="5722.A2DVX7"/>
<dbReference type="KEGG" id="tva:4773417"/>
<feature type="repeat" description="ANK" evidence="1">
    <location>
        <begin position="310"/>
        <end position="342"/>
    </location>
</feature>
<accession>A2DVX7</accession>
<evidence type="ECO:0000313" key="3">
    <source>
        <dbReference type="EMBL" id="EAY15422.1"/>
    </source>
</evidence>
<dbReference type="PROSITE" id="PS50297">
    <property type="entry name" value="ANK_REP_REGION"/>
    <property type="match status" value="4"/>
</dbReference>
<dbReference type="Proteomes" id="UP000001542">
    <property type="component" value="Unassembled WGS sequence"/>
</dbReference>
<dbReference type="RefSeq" id="XP_001327645.1">
    <property type="nucleotide sequence ID" value="XM_001327610.1"/>
</dbReference>
<reference evidence="3" key="2">
    <citation type="journal article" date="2007" name="Science">
        <title>Draft genome sequence of the sexually transmitted pathogen Trichomonas vaginalis.</title>
        <authorList>
            <person name="Carlton J.M."/>
            <person name="Hirt R.P."/>
            <person name="Silva J.C."/>
            <person name="Delcher A.L."/>
            <person name="Schatz M."/>
            <person name="Zhao Q."/>
            <person name="Wortman J.R."/>
            <person name="Bidwell S.L."/>
            <person name="Alsmark U.C.M."/>
            <person name="Besteiro S."/>
            <person name="Sicheritz-Ponten T."/>
            <person name="Noel C.J."/>
            <person name="Dacks J.B."/>
            <person name="Foster P.G."/>
            <person name="Simillion C."/>
            <person name="Van de Peer Y."/>
            <person name="Miranda-Saavedra D."/>
            <person name="Barton G.J."/>
            <person name="Westrop G.D."/>
            <person name="Mueller S."/>
            <person name="Dessi D."/>
            <person name="Fiori P.L."/>
            <person name="Ren Q."/>
            <person name="Paulsen I."/>
            <person name="Zhang H."/>
            <person name="Bastida-Corcuera F.D."/>
            <person name="Simoes-Barbosa A."/>
            <person name="Brown M.T."/>
            <person name="Hayes R.D."/>
            <person name="Mukherjee M."/>
            <person name="Okumura C.Y."/>
            <person name="Schneider R."/>
            <person name="Smith A.J."/>
            <person name="Vanacova S."/>
            <person name="Villalvazo M."/>
            <person name="Haas B.J."/>
            <person name="Pertea M."/>
            <person name="Feldblyum T.V."/>
            <person name="Utterback T.R."/>
            <person name="Shu C.L."/>
            <person name="Osoegawa K."/>
            <person name="de Jong P.J."/>
            <person name="Hrdy I."/>
            <person name="Horvathova L."/>
            <person name="Zubacova Z."/>
            <person name="Dolezal P."/>
            <person name="Malik S.B."/>
            <person name="Logsdon J.M. Jr."/>
            <person name="Henze K."/>
            <person name="Gupta A."/>
            <person name="Wang C.C."/>
            <person name="Dunne R.L."/>
            <person name="Upcroft J.A."/>
            <person name="Upcroft P."/>
            <person name="White O."/>
            <person name="Salzberg S.L."/>
            <person name="Tang P."/>
            <person name="Chiu C.-H."/>
            <person name="Lee Y.-S."/>
            <person name="Embley T.M."/>
            <person name="Coombs G.H."/>
            <person name="Mottram J.C."/>
            <person name="Tachezy J."/>
            <person name="Fraser-Liggett C.M."/>
            <person name="Johnson P.J."/>
        </authorList>
    </citation>
    <scope>NUCLEOTIDE SEQUENCE [LARGE SCALE GENOMIC DNA]</scope>
    <source>
        <strain evidence="3">G3</strain>
    </source>
</reference>
<dbReference type="Pfam" id="PF12796">
    <property type="entry name" value="Ank_2"/>
    <property type="match status" value="2"/>
</dbReference>
<evidence type="ECO:0000313" key="4">
    <source>
        <dbReference type="Proteomes" id="UP000001542"/>
    </source>
</evidence>
<dbReference type="InterPro" id="IPR036770">
    <property type="entry name" value="Ankyrin_rpt-contain_sf"/>
</dbReference>
<feature type="repeat" description="ANK" evidence="1">
    <location>
        <begin position="207"/>
        <end position="239"/>
    </location>
</feature>
<dbReference type="AlphaFoldDB" id="A2DVX7"/>
<feature type="domain" description="DUF3447" evidence="2">
    <location>
        <begin position="88"/>
        <end position="168"/>
    </location>
</feature>
<reference evidence="3" key="1">
    <citation type="submission" date="2006-10" db="EMBL/GenBank/DDBJ databases">
        <authorList>
            <person name="Amadeo P."/>
            <person name="Zhao Q."/>
            <person name="Wortman J."/>
            <person name="Fraser-Liggett C."/>
            <person name="Carlton J."/>
        </authorList>
    </citation>
    <scope>NUCLEOTIDE SEQUENCE</scope>
    <source>
        <strain evidence="3">G3</strain>
    </source>
</reference>
<feature type="repeat" description="ANK" evidence="1">
    <location>
        <begin position="343"/>
        <end position="375"/>
    </location>
</feature>
<dbReference type="PROSITE" id="PS50088">
    <property type="entry name" value="ANK_REPEAT"/>
    <property type="match status" value="6"/>
</dbReference>
<dbReference type="PANTHER" id="PTHR24182:SF13">
    <property type="entry name" value="LD18443P"/>
    <property type="match status" value="1"/>
</dbReference>
<evidence type="ECO:0000256" key="1">
    <source>
        <dbReference type="PROSITE-ProRule" id="PRU00023"/>
    </source>
</evidence>
<keyword evidence="1" id="KW-0040">ANK repeat</keyword>